<dbReference type="InterPro" id="IPR055375">
    <property type="entry name" value="Ribophorin_II_2nd"/>
</dbReference>
<dbReference type="InterPro" id="IPR008814">
    <property type="entry name" value="Swp1"/>
</dbReference>
<dbReference type="PANTHER" id="PTHR12640:SF0">
    <property type="entry name" value="DOLICHYL-DIPHOSPHOOLIGOSACCHARIDE--PROTEIN GLYCOSYLTRANSFERASE SUBUNIT 2"/>
    <property type="match status" value="1"/>
</dbReference>
<keyword evidence="8 12" id="KW-0256">Endoplasmic reticulum</keyword>
<reference evidence="17" key="1">
    <citation type="submission" date="2021-02" db="EMBL/GenBank/DDBJ databases">
        <authorList>
            <person name="Nowell W R."/>
        </authorList>
    </citation>
    <scope>NUCLEOTIDE SEQUENCE</scope>
</reference>
<evidence type="ECO:0000259" key="16">
    <source>
        <dbReference type="Pfam" id="PF25147"/>
    </source>
</evidence>
<evidence type="ECO:0000256" key="2">
    <source>
        <dbReference type="ARBA" id="ARBA00004477"/>
    </source>
</evidence>
<feature type="domain" description="Ribophorin II third" evidence="14">
    <location>
        <begin position="382"/>
        <end position="508"/>
    </location>
</feature>
<gene>
    <name evidence="17" type="ORF">XAT740_LOCUS10738</name>
</gene>
<comment type="similarity">
    <text evidence="4 12">Belongs to the SWP1 family.</text>
</comment>
<sequence length="640" mass="70909">MTSTSLMMIILVILPFYSWCATPTVAANLSPANIDGLKAQFQTAMKSFSDVASIHYTLAGIKELGVVPPDTYCNDIKKLVDKSDVESIFHATEAARALANCKLPAEEYRALLTSTLQSDKSTTAEVYYAVRASVNLGLNVDESRVEKRLNALAKTDDSVASQGYALLTGAQLSQPIAKFYADTINDLVQQADEVDGRTLQYEGGVGTTALLVNAFYEVAEKAGVPVKIDPKQLIKFASYFSTKRHVATLRSAYYLTKVFKYLSDRKNTIPVVVSRTTPAAVSAQNPSVFVSVSNLFGQPVGEIFVVAESAKRKEDGAVVISKQKLTAKDSTSSIFELPFYDAKIPRGFYTIHLTLTPRGDEKLIGLTDNTIEVKVTSEAALENAELNVADRDSTAQAKTHKLTYPNALSEKLDLHSHQKLIIKFQVKDKRTGEYVRTQQAFIRFTNKKSKKEIIYLAEAVSGATAQYKAEMDLTSNAADFRYQSGAYDLVVIVGDSLLQNAFEWKVNDNVQLTFHEDSLADKNHQDLYLPRPEIIHQFRVEEKRPPTIVSLVFSGLTLLPLLILLVSWLRLGFNLSGMPLGLSPLVFHASHGAAFALMFVYWKYLDMFQTIRYLALISIPLFLAGHRVLAILAARREKKV</sequence>
<dbReference type="EMBL" id="CAJNOR010000578">
    <property type="protein sequence ID" value="CAF0952393.1"/>
    <property type="molecule type" value="Genomic_DNA"/>
</dbReference>
<evidence type="ECO:0000256" key="10">
    <source>
        <dbReference type="ARBA" id="ARBA00023136"/>
    </source>
</evidence>
<evidence type="ECO:0000256" key="9">
    <source>
        <dbReference type="ARBA" id="ARBA00022989"/>
    </source>
</evidence>
<dbReference type="Pfam" id="PF23860">
    <property type="entry name" value="Ribophorin_II_3rd"/>
    <property type="match status" value="1"/>
</dbReference>
<dbReference type="Proteomes" id="UP000663828">
    <property type="component" value="Unassembled WGS sequence"/>
</dbReference>
<feature type="domain" description="Ribophorin II N-terminal" evidence="13">
    <location>
        <begin position="29"/>
        <end position="263"/>
    </location>
</feature>
<dbReference type="InterPro" id="IPR055374">
    <property type="entry name" value="Ribophorin_II_3rd"/>
</dbReference>
<evidence type="ECO:0000256" key="1">
    <source>
        <dbReference type="ARBA" id="ARBA00002791"/>
    </source>
</evidence>
<feature type="domain" description="Ribophorin II C-terminal" evidence="16">
    <location>
        <begin position="538"/>
        <end position="636"/>
    </location>
</feature>
<dbReference type="InterPro" id="IPR055373">
    <property type="entry name" value="Ribophorin_II_N"/>
</dbReference>
<feature type="domain" description="Ribophorin II second" evidence="15">
    <location>
        <begin position="271"/>
        <end position="375"/>
    </location>
</feature>
<keyword evidence="18" id="KW-1185">Reference proteome</keyword>
<comment type="pathway">
    <text evidence="3 12">Protein modification; protein glycosylation.</text>
</comment>
<evidence type="ECO:0000259" key="13">
    <source>
        <dbReference type="Pfam" id="PF05817"/>
    </source>
</evidence>
<comment type="function">
    <text evidence="1 12">Subunit of the oligosaccharyl transferase (OST) complex that catalyzes the initial transfer of a defined glycan (Glc(3)Man(9)GlcNAc(2) in eukaryotes) from the lipid carrier dolichol-pyrophosphate to an asparagine residue within an Asn-X-Ser/Thr consensus motif in nascent polypeptide chains, the first step in protein N-glycosylation. N-glycosylation occurs cotranslationally and the complex associates with the Sec61 complex at the channel-forming translocon complex that mediates protein translocation across the endoplasmic reticulum (ER). All subunits are required for a maximal enzyme activity.</text>
</comment>
<dbReference type="PANTHER" id="PTHR12640">
    <property type="entry name" value="RIBOPHORIN II"/>
    <property type="match status" value="1"/>
</dbReference>
<evidence type="ECO:0000256" key="7">
    <source>
        <dbReference type="ARBA" id="ARBA00022729"/>
    </source>
</evidence>
<proteinExistence type="inferred from homology"/>
<feature type="transmembrane region" description="Helical" evidence="12">
    <location>
        <begin position="548"/>
        <end position="569"/>
    </location>
</feature>
<keyword evidence="9 12" id="KW-1133">Transmembrane helix</keyword>
<comment type="caution">
    <text evidence="17">The sequence shown here is derived from an EMBL/GenBank/DDBJ whole genome shotgun (WGS) entry which is preliminary data.</text>
</comment>
<comment type="subcellular location">
    <subcellularLocation>
        <location evidence="2 12">Endoplasmic reticulum membrane</location>
        <topology evidence="2 12">Multi-pass membrane protein</topology>
    </subcellularLocation>
</comment>
<evidence type="ECO:0000256" key="4">
    <source>
        <dbReference type="ARBA" id="ARBA00009038"/>
    </source>
</evidence>
<evidence type="ECO:0000256" key="3">
    <source>
        <dbReference type="ARBA" id="ARBA00004922"/>
    </source>
</evidence>
<dbReference type="Pfam" id="PF23861">
    <property type="entry name" value="Ribophorin_II_2nd"/>
    <property type="match status" value="1"/>
</dbReference>
<dbReference type="GO" id="GO:0008250">
    <property type="term" value="C:oligosaccharyltransferase complex"/>
    <property type="evidence" value="ECO:0007669"/>
    <property type="project" value="UniProtKB-UniRule"/>
</dbReference>
<evidence type="ECO:0000256" key="11">
    <source>
        <dbReference type="ARBA" id="ARBA00046750"/>
    </source>
</evidence>
<dbReference type="AlphaFoldDB" id="A0A814D8T4"/>
<comment type="subunit">
    <text evidence="11">Component of the oligosaccharyltransferase (OST) complex. OST exists in two different complex forms which contain common core subunits RPN1, RPN2, OST48, OST4, DAD1 and TMEM258, either STT3A or STT3B as catalytic subunits, and form-specific accessory subunits. STT3A complex assembly occurs through the formation of 3 subcomplexes. Subcomplex 1 contains RPN1 and TMEM258, subcomplex 2 contains the STT3A-specific subunits STT3A, DC2/OSTC, and KCP2 as well as the core subunit OST4, and subcomplex 3 contains RPN2, DAD1, and OST48. The STT3A complex can form stable complexes with the Sec61 complex or with both the Sec61 and TRAP complexes. Interacts with DDI2. Interacts with TMEM35A/NACHO.</text>
</comment>
<dbReference type="InterPro" id="IPR056790">
    <property type="entry name" value="Ribophorin_II_C"/>
</dbReference>
<feature type="chain" id="PRO_5033092456" description="Dolichyl-diphosphooligosaccharide--protein glycosyltransferase subunit 2" evidence="12">
    <location>
        <begin position="21"/>
        <end position="640"/>
    </location>
</feature>
<dbReference type="UniPathway" id="UPA00378"/>
<evidence type="ECO:0000259" key="14">
    <source>
        <dbReference type="Pfam" id="PF23860"/>
    </source>
</evidence>
<keyword evidence="10 12" id="KW-0472">Membrane</keyword>
<dbReference type="Pfam" id="PF25147">
    <property type="entry name" value="Ribophorin_II_C"/>
    <property type="match status" value="1"/>
</dbReference>
<evidence type="ECO:0000256" key="6">
    <source>
        <dbReference type="ARBA" id="ARBA00022692"/>
    </source>
</evidence>
<name>A0A814D8T4_ADIRI</name>
<protein>
    <recommendedName>
        <fullName evidence="5 12">Dolichyl-diphosphooligosaccharide--protein glycosyltransferase subunit 2</fullName>
    </recommendedName>
    <alternativeName>
        <fullName evidence="12">Ribophorin-2</fullName>
    </alternativeName>
</protein>
<evidence type="ECO:0000259" key="15">
    <source>
        <dbReference type="Pfam" id="PF23861"/>
    </source>
</evidence>
<evidence type="ECO:0000256" key="5">
    <source>
        <dbReference type="ARBA" id="ARBA00017612"/>
    </source>
</evidence>
<organism evidence="17 18">
    <name type="scientific">Adineta ricciae</name>
    <name type="common">Rotifer</name>
    <dbReference type="NCBI Taxonomy" id="249248"/>
    <lineage>
        <taxon>Eukaryota</taxon>
        <taxon>Metazoa</taxon>
        <taxon>Spiralia</taxon>
        <taxon>Gnathifera</taxon>
        <taxon>Rotifera</taxon>
        <taxon>Eurotatoria</taxon>
        <taxon>Bdelloidea</taxon>
        <taxon>Adinetida</taxon>
        <taxon>Adinetidae</taxon>
        <taxon>Adineta</taxon>
    </lineage>
</organism>
<feature type="signal peptide" evidence="12">
    <location>
        <begin position="1"/>
        <end position="20"/>
    </location>
</feature>
<keyword evidence="7 12" id="KW-0732">Signal</keyword>
<evidence type="ECO:0000313" key="18">
    <source>
        <dbReference type="Proteomes" id="UP000663828"/>
    </source>
</evidence>
<feature type="transmembrane region" description="Helical" evidence="12">
    <location>
        <begin position="581"/>
        <end position="601"/>
    </location>
</feature>
<evidence type="ECO:0000313" key="17">
    <source>
        <dbReference type="EMBL" id="CAF0952393.1"/>
    </source>
</evidence>
<evidence type="ECO:0000256" key="8">
    <source>
        <dbReference type="ARBA" id="ARBA00022824"/>
    </source>
</evidence>
<accession>A0A814D8T4</accession>
<feature type="transmembrane region" description="Helical" evidence="12">
    <location>
        <begin position="613"/>
        <end position="634"/>
    </location>
</feature>
<keyword evidence="6 12" id="KW-0812">Transmembrane</keyword>
<dbReference type="GO" id="GO:0006487">
    <property type="term" value="P:protein N-linked glycosylation"/>
    <property type="evidence" value="ECO:0007669"/>
    <property type="project" value="UniProtKB-UniRule"/>
</dbReference>
<evidence type="ECO:0000256" key="12">
    <source>
        <dbReference type="RuleBase" id="RU366029"/>
    </source>
</evidence>
<dbReference type="Pfam" id="PF05817">
    <property type="entry name" value="Ribophorin_II"/>
    <property type="match status" value="1"/>
</dbReference>